<dbReference type="RefSeq" id="WP_182842610.1">
    <property type="nucleotide sequence ID" value="NZ_BAAALP010000037.1"/>
</dbReference>
<dbReference type="GO" id="GO:0046872">
    <property type="term" value="F:metal ion binding"/>
    <property type="evidence" value="ECO:0007669"/>
    <property type="project" value="UniProtKB-KW"/>
</dbReference>
<evidence type="ECO:0000313" key="6">
    <source>
        <dbReference type="EMBL" id="MBA8950141.1"/>
    </source>
</evidence>
<evidence type="ECO:0000256" key="2">
    <source>
        <dbReference type="ARBA" id="ARBA00022723"/>
    </source>
</evidence>
<keyword evidence="4" id="KW-0862">Zinc</keyword>
<comment type="caution">
    <text evidence="6">The sequence shown here is derived from an EMBL/GenBank/DDBJ whole genome shotgun (WGS) entry which is preliminary data.</text>
</comment>
<dbReference type="InterPro" id="IPR051013">
    <property type="entry name" value="MBL_superfamily_lactonases"/>
</dbReference>
<dbReference type="EMBL" id="JACJIA010000002">
    <property type="protein sequence ID" value="MBA8950141.1"/>
    <property type="molecule type" value="Genomic_DNA"/>
</dbReference>
<proteinExistence type="inferred from homology"/>
<dbReference type="SMART" id="SM00849">
    <property type="entry name" value="Lactamase_B"/>
    <property type="match status" value="1"/>
</dbReference>
<protein>
    <submittedName>
        <fullName evidence="6">Glyoxylase-like metal-dependent hydrolase (Beta-lactamase superfamily II)</fullName>
    </submittedName>
</protein>
<dbReference type="SUPFAM" id="SSF56281">
    <property type="entry name" value="Metallo-hydrolase/oxidoreductase"/>
    <property type="match status" value="1"/>
</dbReference>
<keyword evidence="7" id="KW-1185">Reference proteome</keyword>
<feature type="domain" description="Metallo-beta-lactamase" evidence="5">
    <location>
        <begin position="62"/>
        <end position="257"/>
    </location>
</feature>
<dbReference type="Pfam" id="PF00753">
    <property type="entry name" value="Lactamase_B"/>
    <property type="match status" value="1"/>
</dbReference>
<gene>
    <name evidence="6" type="ORF">HNR61_001754</name>
</gene>
<name>A0A7W3QK81_ACTNM</name>
<evidence type="ECO:0000256" key="3">
    <source>
        <dbReference type="ARBA" id="ARBA00022801"/>
    </source>
</evidence>
<dbReference type="InterPro" id="IPR001279">
    <property type="entry name" value="Metallo-B-lactamas"/>
</dbReference>
<comment type="similarity">
    <text evidence="1">Belongs to the metallo-beta-lactamase superfamily.</text>
</comment>
<keyword evidence="2" id="KW-0479">Metal-binding</keyword>
<evidence type="ECO:0000256" key="1">
    <source>
        <dbReference type="ARBA" id="ARBA00007749"/>
    </source>
</evidence>
<dbReference type="PANTHER" id="PTHR42978:SF6">
    <property type="entry name" value="QUORUM-QUENCHING LACTONASE YTNP-RELATED"/>
    <property type="match status" value="1"/>
</dbReference>
<reference evidence="6 7" key="1">
    <citation type="submission" date="2020-08" db="EMBL/GenBank/DDBJ databases">
        <title>Genomic Encyclopedia of Type Strains, Phase IV (KMG-IV): sequencing the most valuable type-strain genomes for metagenomic binning, comparative biology and taxonomic classification.</title>
        <authorList>
            <person name="Goeker M."/>
        </authorList>
    </citation>
    <scope>NUCLEOTIDE SEQUENCE [LARGE SCALE GENOMIC DNA]</scope>
    <source>
        <strain evidence="6 7">DSM 44197</strain>
    </source>
</reference>
<dbReference type="GO" id="GO:0016787">
    <property type="term" value="F:hydrolase activity"/>
    <property type="evidence" value="ECO:0007669"/>
    <property type="project" value="UniProtKB-KW"/>
</dbReference>
<accession>A0A7W3QK81</accession>
<dbReference type="Gene3D" id="3.60.15.10">
    <property type="entry name" value="Ribonuclease Z/Hydroxyacylglutathione hydrolase-like"/>
    <property type="match status" value="1"/>
</dbReference>
<evidence type="ECO:0000256" key="4">
    <source>
        <dbReference type="ARBA" id="ARBA00022833"/>
    </source>
</evidence>
<evidence type="ECO:0000313" key="7">
    <source>
        <dbReference type="Proteomes" id="UP000572680"/>
    </source>
</evidence>
<dbReference type="Proteomes" id="UP000572680">
    <property type="component" value="Unassembled WGS sequence"/>
</dbReference>
<dbReference type="InterPro" id="IPR036866">
    <property type="entry name" value="RibonucZ/Hydroxyglut_hydro"/>
</dbReference>
<sequence length="275" mass="29328">MTTNRLITPSGPRTLTLGDLRLTYVPDGDVRLKPRGWFPASTDADWAARPEYLADDGNLVASLGGLLVEHGDRALLIDTGFGPVTIPDDPANALTGAVRSGALPDSLAALGRAPADVEAVAITHLHPDHLGWQDRFATVLVAAPEWADREHAIEHGTPAETLDALAPRVRTFTDGEEIFPGVRTRITAGHTPGHTVYEITSGGRRLLAFGDALHSPAQATRPDWSAAVDHDPELAAKERALLVAELSEPGTLGFGVHFADVPFGRVRDGHWEPVA</sequence>
<dbReference type="PANTHER" id="PTHR42978">
    <property type="entry name" value="QUORUM-QUENCHING LACTONASE YTNP-RELATED-RELATED"/>
    <property type="match status" value="1"/>
</dbReference>
<keyword evidence="3 6" id="KW-0378">Hydrolase</keyword>
<dbReference type="AlphaFoldDB" id="A0A7W3QK81"/>
<evidence type="ECO:0000259" key="5">
    <source>
        <dbReference type="SMART" id="SM00849"/>
    </source>
</evidence>
<organism evidence="6 7">
    <name type="scientific">Actinomadura namibiensis</name>
    <dbReference type="NCBI Taxonomy" id="182080"/>
    <lineage>
        <taxon>Bacteria</taxon>
        <taxon>Bacillati</taxon>
        <taxon>Actinomycetota</taxon>
        <taxon>Actinomycetes</taxon>
        <taxon>Streptosporangiales</taxon>
        <taxon>Thermomonosporaceae</taxon>
        <taxon>Actinomadura</taxon>
    </lineage>
</organism>